<accession>A0A6A4GT77</accession>
<protein>
    <submittedName>
        <fullName evidence="2">Uncharacterized protein</fullName>
    </submittedName>
</protein>
<keyword evidence="1" id="KW-0812">Transmembrane</keyword>
<reference evidence="2" key="1">
    <citation type="journal article" date="2019" name="Environ. Microbiol.">
        <title>Fungal ecological strategies reflected in gene transcription - a case study of two litter decomposers.</title>
        <authorList>
            <person name="Barbi F."/>
            <person name="Kohler A."/>
            <person name="Barry K."/>
            <person name="Baskaran P."/>
            <person name="Daum C."/>
            <person name="Fauchery L."/>
            <person name="Ihrmark K."/>
            <person name="Kuo A."/>
            <person name="LaButti K."/>
            <person name="Lipzen A."/>
            <person name="Morin E."/>
            <person name="Grigoriev I.V."/>
            <person name="Henrissat B."/>
            <person name="Lindahl B."/>
            <person name="Martin F."/>
        </authorList>
    </citation>
    <scope>NUCLEOTIDE SEQUENCE</scope>
    <source>
        <strain evidence="2">JB14</strain>
    </source>
</reference>
<gene>
    <name evidence="2" type="ORF">BT96DRAFT_947560</name>
</gene>
<evidence type="ECO:0000313" key="2">
    <source>
        <dbReference type="EMBL" id="KAE9388510.1"/>
    </source>
</evidence>
<evidence type="ECO:0000313" key="3">
    <source>
        <dbReference type="Proteomes" id="UP000799118"/>
    </source>
</evidence>
<keyword evidence="3" id="KW-1185">Reference proteome</keyword>
<dbReference type="EMBL" id="ML769740">
    <property type="protein sequence ID" value="KAE9388510.1"/>
    <property type="molecule type" value="Genomic_DNA"/>
</dbReference>
<evidence type="ECO:0000256" key="1">
    <source>
        <dbReference type="SAM" id="Phobius"/>
    </source>
</evidence>
<organism evidence="2 3">
    <name type="scientific">Gymnopus androsaceus JB14</name>
    <dbReference type="NCBI Taxonomy" id="1447944"/>
    <lineage>
        <taxon>Eukaryota</taxon>
        <taxon>Fungi</taxon>
        <taxon>Dikarya</taxon>
        <taxon>Basidiomycota</taxon>
        <taxon>Agaricomycotina</taxon>
        <taxon>Agaricomycetes</taxon>
        <taxon>Agaricomycetidae</taxon>
        <taxon>Agaricales</taxon>
        <taxon>Marasmiineae</taxon>
        <taxon>Omphalotaceae</taxon>
        <taxon>Gymnopus</taxon>
    </lineage>
</organism>
<sequence>MLLKRITNYLNYKLYIRLAYVGICPIGTYASLGMAHEPIISLSVGLLASISQILELLLKICFNSWPGSMIAHPNAMDDALPGYIAVTPRQYLFVLQRIKDDALNLELLLFIKKALSQFQCSV</sequence>
<keyword evidence="1" id="KW-0472">Membrane</keyword>
<dbReference type="AlphaFoldDB" id="A0A6A4GT77"/>
<keyword evidence="1" id="KW-1133">Transmembrane helix</keyword>
<name>A0A6A4GT77_9AGAR</name>
<dbReference type="Proteomes" id="UP000799118">
    <property type="component" value="Unassembled WGS sequence"/>
</dbReference>
<feature type="transmembrane region" description="Helical" evidence="1">
    <location>
        <begin position="12"/>
        <end position="32"/>
    </location>
</feature>
<proteinExistence type="predicted"/>